<dbReference type="CDD" id="cd07572">
    <property type="entry name" value="nit"/>
    <property type="match status" value="1"/>
</dbReference>
<evidence type="ECO:0000259" key="2">
    <source>
        <dbReference type="PROSITE" id="PS50263"/>
    </source>
</evidence>
<dbReference type="Proteomes" id="UP000321419">
    <property type="component" value="Unassembled WGS sequence"/>
</dbReference>
<dbReference type="RefSeq" id="WP_089346531.1">
    <property type="nucleotide sequence ID" value="NZ_BJUM01000001.1"/>
</dbReference>
<dbReference type="PANTHER" id="PTHR23088:SF27">
    <property type="entry name" value="DEAMINATED GLUTATHIONE AMIDASE"/>
    <property type="match status" value="1"/>
</dbReference>
<evidence type="ECO:0000313" key="3">
    <source>
        <dbReference type="EMBL" id="GEK53180.1"/>
    </source>
</evidence>
<accession>A0A510XQB6</accession>
<dbReference type="Gene3D" id="3.60.110.10">
    <property type="entry name" value="Carbon-nitrogen hydrolase"/>
    <property type="match status" value="1"/>
</dbReference>
<reference evidence="3 4" key="1">
    <citation type="submission" date="2019-07" db="EMBL/GenBank/DDBJ databases">
        <title>Whole genome shotgun sequence of Pseudoalteromonas espejiana NBRC 102222.</title>
        <authorList>
            <person name="Hosoyama A."/>
            <person name="Uohara A."/>
            <person name="Ohji S."/>
            <person name="Ichikawa N."/>
        </authorList>
    </citation>
    <scope>NUCLEOTIDE SEQUENCE [LARGE SCALE GENOMIC DNA]</scope>
    <source>
        <strain evidence="3 4">NBRC 102222</strain>
    </source>
</reference>
<dbReference type="GO" id="GO:0016811">
    <property type="term" value="F:hydrolase activity, acting on carbon-nitrogen (but not peptide) bonds, in linear amides"/>
    <property type="evidence" value="ECO:0007669"/>
    <property type="project" value="InterPro"/>
</dbReference>
<sequence>MNTANAQIVALQMCSGTNPEQNMQALTQALNELPVTRPMLVCLPEAFLVFSKSGQDTLAIAKKAKQYKQQLSALCQKHNIWLNAGTIPEPYNEHKYFAASHLFNSQGKCVATYNKMHLFDVDVADKTASYRESDFTQAGNDVVVVATPFGKIGLTVCYDLRFSGLFNELVRQGAEIILVPSAFTVPTGQAHWLALLTARAIETQCYVVAAAQEGTHQNGRQTYGHSIIISPWGEQLAALPSGIGLISGHANLSQLNKIRRDMPVQSHQRFREHLL</sequence>
<keyword evidence="4" id="KW-1185">Reference proteome</keyword>
<dbReference type="SUPFAM" id="SSF56317">
    <property type="entry name" value="Carbon-nitrogen hydrolase"/>
    <property type="match status" value="1"/>
</dbReference>
<comment type="caution">
    <text evidence="3">The sequence shown here is derived from an EMBL/GenBank/DDBJ whole genome shotgun (WGS) entry which is preliminary data.</text>
</comment>
<dbReference type="InterPro" id="IPR003010">
    <property type="entry name" value="C-N_Hydrolase"/>
</dbReference>
<name>A0A510XQB6_9GAMM</name>
<dbReference type="PANTHER" id="PTHR23088">
    <property type="entry name" value="NITRILASE-RELATED"/>
    <property type="match status" value="1"/>
</dbReference>
<protein>
    <submittedName>
        <fullName evidence="3">Beta-ureidopropionase</fullName>
    </submittedName>
</protein>
<dbReference type="EMBL" id="BJUM01000001">
    <property type="protein sequence ID" value="GEK53180.1"/>
    <property type="molecule type" value="Genomic_DNA"/>
</dbReference>
<dbReference type="PROSITE" id="PS50263">
    <property type="entry name" value="CN_HYDROLASE"/>
    <property type="match status" value="1"/>
</dbReference>
<dbReference type="InterPro" id="IPR045254">
    <property type="entry name" value="Nit1/2_C-N_Hydrolase"/>
</dbReference>
<evidence type="ECO:0000313" key="4">
    <source>
        <dbReference type="Proteomes" id="UP000321419"/>
    </source>
</evidence>
<dbReference type="Pfam" id="PF00795">
    <property type="entry name" value="CN_hydrolase"/>
    <property type="match status" value="1"/>
</dbReference>
<dbReference type="OrthoDB" id="9811121at2"/>
<organism evidence="3 4">
    <name type="scientific">Pseudoalteromonas espejiana</name>
    <dbReference type="NCBI Taxonomy" id="28107"/>
    <lineage>
        <taxon>Bacteria</taxon>
        <taxon>Pseudomonadati</taxon>
        <taxon>Pseudomonadota</taxon>
        <taxon>Gammaproteobacteria</taxon>
        <taxon>Alteromonadales</taxon>
        <taxon>Pseudoalteromonadaceae</taxon>
        <taxon>Pseudoalteromonas</taxon>
    </lineage>
</organism>
<feature type="domain" description="CN hydrolase" evidence="2">
    <location>
        <begin position="1"/>
        <end position="254"/>
    </location>
</feature>
<gene>
    <name evidence="3" type="ORF">PES01_00250</name>
</gene>
<proteinExistence type="predicted"/>
<dbReference type="InterPro" id="IPR036526">
    <property type="entry name" value="C-N_Hydrolase_sf"/>
</dbReference>
<evidence type="ECO:0000256" key="1">
    <source>
        <dbReference type="ARBA" id="ARBA00022801"/>
    </source>
</evidence>
<dbReference type="AlphaFoldDB" id="A0A510XQB6"/>
<keyword evidence="1" id="KW-0378">Hydrolase</keyword>